<dbReference type="PaxDb" id="3218-PP1S72_74V6.1"/>
<evidence type="ECO:0000256" key="2">
    <source>
        <dbReference type="ARBA" id="ARBA00023163"/>
    </source>
</evidence>
<reference evidence="4 6" key="1">
    <citation type="journal article" date="2008" name="Science">
        <title>The Physcomitrella genome reveals evolutionary insights into the conquest of land by plants.</title>
        <authorList>
            <person name="Rensing S."/>
            <person name="Lang D."/>
            <person name="Zimmer A."/>
            <person name="Terry A."/>
            <person name="Salamov A."/>
            <person name="Shapiro H."/>
            <person name="Nishiyama T."/>
            <person name="Perroud P.-F."/>
            <person name="Lindquist E."/>
            <person name="Kamisugi Y."/>
            <person name="Tanahashi T."/>
            <person name="Sakakibara K."/>
            <person name="Fujita T."/>
            <person name="Oishi K."/>
            <person name="Shin-I T."/>
            <person name="Kuroki Y."/>
            <person name="Toyoda A."/>
            <person name="Suzuki Y."/>
            <person name="Hashimoto A."/>
            <person name="Yamaguchi K."/>
            <person name="Sugano A."/>
            <person name="Kohara Y."/>
            <person name="Fujiyama A."/>
            <person name="Anterola A."/>
            <person name="Aoki S."/>
            <person name="Ashton N."/>
            <person name="Barbazuk W.B."/>
            <person name="Barker E."/>
            <person name="Bennetzen J."/>
            <person name="Bezanilla M."/>
            <person name="Blankenship R."/>
            <person name="Cho S.H."/>
            <person name="Dutcher S."/>
            <person name="Estelle M."/>
            <person name="Fawcett J.A."/>
            <person name="Gundlach H."/>
            <person name="Hanada K."/>
            <person name="Heyl A."/>
            <person name="Hicks K.A."/>
            <person name="Hugh J."/>
            <person name="Lohr M."/>
            <person name="Mayer K."/>
            <person name="Melkozernov A."/>
            <person name="Murata T."/>
            <person name="Nelson D."/>
            <person name="Pils B."/>
            <person name="Prigge M."/>
            <person name="Reiss B."/>
            <person name="Renner T."/>
            <person name="Rombauts S."/>
            <person name="Rushton P."/>
            <person name="Sanderfoot A."/>
            <person name="Schween G."/>
            <person name="Shiu S.-H."/>
            <person name="Stueber K."/>
            <person name="Theodoulou F.L."/>
            <person name="Tu H."/>
            <person name="Van de Peer Y."/>
            <person name="Verrier P.J."/>
            <person name="Waters E."/>
            <person name="Wood A."/>
            <person name="Yang L."/>
            <person name="Cove D."/>
            <person name="Cuming A."/>
            <person name="Hasebe M."/>
            <person name="Lucas S."/>
            <person name="Mishler D.B."/>
            <person name="Reski R."/>
            <person name="Grigoriev I."/>
            <person name="Quatrano R.S."/>
            <person name="Boore J.L."/>
        </authorList>
    </citation>
    <scope>NUCLEOTIDE SEQUENCE [LARGE SCALE GENOMIC DNA]</scope>
    <source>
        <strain evidence="5 6">cv. Gransden 2004</strain>
    </source>
</reference>
<dbReference type="GO" id="GO:0003700">
    <property type="term" value="F:DNA-binding transcription factor activity"/>
    <property type="evidence" value="ECO:0000318"/>
    <property type="project" value="GO_Central"/>
</dbReference>
<feature type="region of interest" description="Disordered" evidence="3">
    <location>
        <begin position="260"/>
        <end position="306"/>
    </location>
</feature>
<dbReference type="InterPro" id="IPR005202">
    <property type="entry name" value="TF_GRAS"/>
</dbReference>
<evidence type="ECO:0000313" key="6">
    <source>
        <dbReference type="Proteomes" id="UP000006727"/>
    </source>
</evidence>
<dbReference type="GO" id="GO:0005634">
    <property type="term" value="C:nucleus"/>
    <property type="evidence" value="ECO:0000318"/>
    <property type="project" value="GO_Central"/>
</dbReference>
<gene>
    <name evidence="5" type="primary">LOC112282220</name>
    <name evidence="4" type="ORF">PHYPA_007100</name>
</gene>
<name>A0A2K1KI23_PHYPA</name>
<dbReference type="Gramene" id="Pp3c5_1710V3.1">
    <property type="protein sequence ID" value="Pp3c5_1710V3.1"/>
    <property type="gene ID" value="Pp3c5_1710"/>
</dbReference>
<dbReference type="Gramene" id="Pp3c5_1710V3.5">
    <property type="protein sequence ID" value="Pp3c5_1710V3.5"/>
    <property type="gene ID" value="Pp3c5_1710"/>
</dbReference>
<dbReference type="Pfam" id="PF03514">
    <property type="entry name" value="GRAS"/>
    <property type="match status" value="1"/>
</dbReference>
<sequence>MRTSRRADGLPQAPCPSSTMQRFAVGHSSHPGDGSVYGSASSNLAMFAKDMGGAGQHIMDMSRGNLDRRGAAQTWVNPYSNPEFEYVYLGSPQTSQDSQTPLILDPGMSSVSSGSQVLQPPTGNVHYNASYGRTSQSKYAVQPSSNFQGHLHPAQQFSAPPMHRHKAPEMHTPFSQEFYNVQDEIDMQSYEDIWRNLESDFLAQTSAQYDATPGDINMVDAVYNVSQSTPGIPFPVPNQTQPVSRPIADQKTWNMLSNSVQNEAESSSNVRTRYGNASSSTRHPFGFNPPRHFAEQAQPHQRSEVAQNRDLSFHQSVMETRPDFMDMVMDDSVSDGISITGSSDNQLRHAQSPNYGFGSHGYAGTASNFGERQHSAVQQSFQPENNSREQMQTNHQYNRFPEHREASFSSGGDLYNETKSGVESDFSTLMAPGQSGLRSLGESRWAEQLLNLCAAAIASKNISRMQHLMWVLNDLASVVGDANQRYAAYGLRALFCRITGRMEAAKTYLRPRHYDQEQSYGPKMVHRALVKFHEHVPWHQNCYSVASQTLLEVCAGKSRLHIIDIGAGKGIEWPIFIDALVSRSGGPPSILRMTMIRDLQREEPNLRTRGGSEAADFMTRLVKFASLLGLHVEVNMVRKPLECVTREDLKLRDGEILAVVCQFRLHRLSEELDYQSSPPDLSPRDKFLDFLFTLDPHIFIQSDNDSDHCSQDFLTRFQNAVSFWWRCFESIDVGYNGRDPDERQIIEYEGAMMLLNMVACEGIARIERNESYPQWARRIKRAGFMPRELSEETKKVSQNLVANHSEFWETAFIESNMVSLLWRKQPTTFTSVWKSSSCTNPKHSCKCSKLHN</sequence>
<feature type="region of interest" description="Disordered" evidence="3">
    <location>
        <begin position="1"/>
        <end position="27"/>
    </location>
</feature>
<dbReference type="KEGG" id="ppp:112282220"/>
<keyword evidence="1" id="KW-0805">Transcription regulation</keyword>
<dbReference type="AlphaFoldDB" id="A0A2K1KI23"/>
<organism evidence="4">
    <name type="scientific">Physcomitrium patens</name>
    <name type="common">Spreading-leaved earth moss</name>
    <name type="synonym">Physcomitrella patens</name>
    <dbReference type="NCBI Taxonomy" id="3218"/>
    <lineage>
        <taxon>Eukaryota</taxon>
        <taxon>Viridiplantae</taxon>
        <taxon>Streptophyta</taxon>
        <taxon>Embryophyta</taxon>
        <taxon>Bryophyta</taxon>
        <taxon>Bryophytina</taxon>
        <taxon>Bryopsida</taxon>
        <taxon>Funariidae</taxon>
        <taxon>Funariales</taxon>
        <taxon>Funariaceae</taxon>
        <taxon>Physcomitrium</taxon>
    </lineage>
</organism>
<evidence type="ECO:0000313" key="5">
    <source>
        <dbReference type="EnsemblPlants" id="Pp3c5_1710V3.1"/>
    </source>
</evidence>
<proteinExistence type="predicted"/>
<evidence type="ECO:0000313" key="4">
    <source>
        <dbReference type="EMBL" id="PNR53425.1"/>
    </source>
</evidence>
<dbReference type="EnsemblPlants" id="Pp3c5_1710V3.1">
    <property type="protein sequence ID" value="Pp3c5_1710V3.1"/>
    <property type="gene ID" value="Pp3c5_1710"/>
</dbReference>
<keyword evidence="2" id="KW-0804">Transcription</keyword>
<dbReference type="GO" id="GO:0006355">
    <property type="term" value="P:regulation of DNA-templated transcription"/>
    <property type="evidence" value="ECO:0000318"/>
    <property type="project" value="GO_Central"/>
</dbReference>
<dbReference type="PANTHER" id="PTHR31636">
    <property type="entry name" value="OSJNBA0084A10.13 PROTEIN-RELATED"/>
    <property type="match status" value="1"/>
</dbReference>
<keyword evidence="6" id="KW-1185">Reference proteome</keyword>
<dbReference type="EnsemblPlants" id="Pp3c5_1710V3.6">
    <property type="protein sequence ID" value="Pp3c5_1710V3.6"/>
    <property type="gene ID" value="Pp3c5_1710"/>
</dbReference>
<feature type="compositionally biased region" description="Polar residues" evidence="3">
    <location>
        <begin position="260"/>
        <end position="282"/>
    </location>
</feature>
<dbReference type="PROSITE" id="PS50985">
    <property type="entry name" value="GRAS"/>
    <property type="match status" value="1"/>
</dbReference>
<dbReference type="EMBL" id="ABEU02000005">
    <property type="protein sequence ID" value="PNR53425.1"/>
    <property type="molecule type" value="Genomic_DNA"/>
</dbReference>
<dbReference type="RefSeq" id="XP_024375360.1">
    <property type="nucleotide sequence ID" value="XM_024519592.2"/>
</dbReference>
<evidence type="ECO:0000256" key="1">
    <source>
        <dbReference type="ARBA" id="ARBA00023015"/>
    </source>
</evidence>
<dbReference type="OrthoDB" id="1908565at2759"/>
<evidence type="ECO:0000256" key="3">
    <source>
        <dbReference type="SAM" id="MobiDB-lite"/>
    </source>
</evidence>
<dbReference type="GO" id="GO:0043565">
    <property type="term" value="F:sequence-specific DNA binding"/>
    <property type="evidence" value="ECO:0000318"/>
    <property type="project" value="GO_Central"/>
</dbReference>
<protein>
    <submittedName>
        <fullName evidence="4 5">Uncharacterized protein</fullName>
    </submittedName>
</protein>
<dbReference type="Proteomes" id="UP000006727">
    <property type="component" value="Chromosome 5"/>
</dbReference>
<dbReference type="Gramene" id="Pp3c5_1710V3.6">
    <property type="protein sequence ID" value="Pp3c5_1710V3.6"/>
    <property type="gene ID" value="Pp3c5_1710"/>
</dbReference>
<reference evidence="5" key="3">
    <citation type="submission" date="2020-12" db="UniProtKB">
        <authorList>
            <consortium name="EnsemblPlants"/>
        </authorList>
    </citation>
    <scope>IDENTIFICATION</scope>
</reference>
<dbReference type="GeneID" id="112282220"/>
<dbReference type="EnsemblPlants" id="Pp3c5_1710V3.5">
    <property type="protein sequence ID" value="Pp3c5_1710V3.5"/>
    <property type="gene ID" value="Pp3c5_1710"/>
</dbReference>
<accession>A0A2K1KI23</accession>
<reference evidence="4 6" key="2">
    <citation type="journal article" date="2018" name="Plant J.">
        <title>The Physcomitrella patens chromosome-scale assembly reveals moss genome structure and evolution.</title>
        <authorList>
            <person name="Lang D."/>
            <person name="Ullrich K.K."/>
            <person name="Murat F."/>
            <person name="Fuchs J."/>
            <person name="Jenkins J."/>
            <person name="Haas F.B."/>
            <person name="Piednoel M."/>
            <person name="Gundlach H."/>
            <person name="Van Bel M."/>
            <person name="Meyberg R."/>
            <person name="Vives C."/>
            <person name="Morata J."/>
            <person name="Symeonidi A."/>
            <person name="Hiss M."/>
            <person name="Muchero W."/>
            <person name="Kamisugi Y."/>
            <person name="Saleh O."/>
            <person name="Blanc G."/>
            <person name="Decker E.L."/>
            <person name="van Gessel N."/>
            <person name="Grimwood J."/>
            <person name="Hayes R.D."/>
            <person name="Graham S.W."/>
            <person name="Gunter L.E."/>
            <person name="McDaniel S.F."/>
            <person name="Hoernstein S.N.W."/>
            <person name="Larsson A."/>
            <person name="Li F.W."/>
            <person name="Perroud P.F."/>
            <person name="Phillips J."/>
            <person name="Ranjan P."/>
            <person name="Rokshar D.S."/>
            <person name="Rothfels C.J."/>
            <person name="Schneider L."/>
            <person name="Shu S."/>
            <person name="Stevenson D.W."/>
            <person name="Thummler F."/>
            <person name="Tillich M."/>
            <person name="Villarreal Aguilar J.C."/>
            <person name="Widiez T."/>
            <person name="Wong G.K."/>
            <person name="Wymore A."/>
            <person name="Zhang Y."/>
            <person name="Zimmer A.D."/>
            <person name="Quatrano R.S."/>
            <person name="Mayer K.F.X."/>
            <person name="Goodstein D."/>
            <person name="Casacuberta J.M."/>
            <person name="Vandepoele K."/>
            <person name="Reski R."/>
            <person name="Cuming A.C."/>
            <person name="Tuskan G.A."/>
            <person name="Maumus F."/>
            <person name="Salse J."/>
            <person name="Schmutz J."/>
            <person name="Rensing S.A."/>
        </authorList>
    </citation>
    <scope>NUCLEOTIDE SEQUENCE [LARGE SCALE GENOMIC DNA]</scope>
    <source>
        <strain evidence="5 6">cv. Gransden 2004</strain>
    </source>
</reference>